<keyword evidence="8 10" id="KW-0456">Lyase</keyword>
<comment type="pathway">
    <text evidence="3 10">Amino-acid biosynthesis; L-leucine biosynthesis; L-leucine from 3-methyl-2-oxobutanoate: step 2/4.</text>
</comment>
<dbReference type="Pfam" id="PF00694">
    <property type="entry name" value="Aconitase_C"/>
    <property type="match status" value="1"/>
</dbReference>
<dbReference type="AlphaFoldDB" id="A0A844M1Z5"/>
<keyword evidence="6 10" id="KW-0432">Leucine biosynthesis</keyword>
<comment type="caution">
    <text evidence="12">The sequence shown here is derived from an EMBL/GenBank/DDBJ whole genome shotgun (WGS) entry which is preliminary data.</text>
</comment>
<evidence type="ECO:0000256" key="3">
    <source>
        <dbReference type="ARBA" id="ARBA00004729"/>
    </source>
</evidence>
<dbReference type="UniPathway" id="UPA00048">
    <property type="reaction ID" value="UER00071"/>
</dbReference>
<evidence type="ECO:0000256" key="8">
    <source>
        <dbReference type="ARBA" id="ARBA00023239"/>
    </source>
</evidence>
<evidence type="ECO:0000256" key="7">
    <source>
        <dbReference type="ARBA" id="ARBA00022605"/>
    </source>
</evidence>
<dbReference type="NCBIfam" id="NF002458">
    <property type="entry name" value="PRK01641.1"/>
    <property type="match status" value="1"/>
</dbReference>
<dbReference type="CDD" id="cd01577">
    <property type="entry name" value="IPMI_Swivel"/>
    <property type="match status" value="1"/>
</dbReference>
<dbReference type="Proteomes" id="UP000442109">
    <property type="component" value="Unassembled WGS sequence"/>
</dbReference>
<accession>A0A844M1Z5</accession>
<reference evidence="12 13" key="1">
    <citation type="journal article" date="2019" name="PLoS ONE">
        <title>Pup mortality in New Zealand sea lions (Phocarctos hookeri) at Enderby Island, Auckland Islands, 2013-18.</title>
        <authorList>
            <person name="Michael S.A."/>
            <person name="Hayman D.T.S."/>
            <person name="Gray R."/>
            <person name="Zhang J."/>
            <person name="Rogers L."/>
            <person name="Roe W.D."/>
        </authorList>
    </citation>
    <scope>NUCLEOTIDE SEQUENCE [LARGE SCALE GENOMIC DNA]</scope>
    <source>
        <strain evidence="12 13">SM868</strain>
    </source>
</reference>
<comment type="catalytic activity">
    <reaction evidence="1 10">
        <text>(2R,3S)-3-isopropylmalate = (2S)-2-isopropylmalate</text>
        <dbReference type="Rhea" id="RHEA:32287"/>
        <dbReference type="ChEBI" id="CHEBI:1178"/>
        <dbReference type="ChEBI" id="CHEBI:35121"/>
        <dbReference type="EC" id="4.2.1.33"/>
    </reaction>
</comment>
<name>A0A844M1Z5_9GAMM</name>
<proteinExistence type="inferred from homology"/>
<dbReference type="GO" id="GO:0003861">
    <property type="term" value="F:3-isopropylmalate dehydratase activity"/>
    <property type="evidence" value="ECO:0007669"/>
    <property type="project" value="UniProtKB-UniRule"/>
</dbReference>
<dbReference type="InterPro" id="IPR050075">
    <property type="entry name" value="LeuD"/>
</dbReference>
<feature type="domain" description="Aconitase A/isopropylmalate dehydratase small subunit swivel" evidence="11">
    <location>
        <begin position="1"/>
        <end position="132"/>
    </location>
</feature>
<dbReference type="NCBIfam" id="TIGR00171">
    <property type="entry name" value="leuD"/>
    <property type="match status" value="1"/>
</dbReference>
<evidence type="ECO:0000256" key="4">
    <source>
        <dbReference type="ARBA" id="ARBA00009845"/>
    </source>
</evidence>
<comment type="similarity">
    <text evidence="4 10">Belongs to the LeuD family. LeuD type 1 subfamily.</text>
</comment>
<evidence type="ECO:0000256" key="2">
    <source>
        <dbReference type="ARBA" id="ARBA00002695"/>
    </source>
</evidence>
<evidence type="ECO:0000256" key="6">
    <source>
        <dbReference type="ARBA" id="ARBA00022430"/>
    </source>
</evidence>
<evidence type="ECO:0000313" key="13">
    <source>
        <dbReference type="Proteomes" id="UP000442109"/>
    </source>
</evidence>
<dbReference type="GO" id="GO:0009316">
    <property type="term" value="C:3-isopropylmalate dehydratase complex"/>
    <property type="evidence" value="ECO:0007669"/>
    <property type="project" value="InterPro"/>
</dbReference>
<dbReference type="InterPro" id="IPR000573">
    <property type="entry name" value="AconitaseA/IPMdHydase_ssu_swvl"/>
</dbReference>
<comment type="function">
    <text evidence="2 10">Catalyzes the isomerization between 2-isopropylmalate and 3-isopropylmalate, via the formation of 2-isopropylmaleate.</text>
</comment>
<evidence type="ECO:0000313" key="12">
    <source>
        <dbReference type="EMBL" id="MUG32972.1"/>
    </source>
</evidence>
<comment type="subunit">
    <text evidence="5 10">Heterodimer of LeuC and LeuD.</text>
</comment>
<dbReference type="InterPro" id="IPR004431">
    <property type="entry name" value="3-IsopropMal_deHydase_ssu"/>
</dbReference>
<dbReference type="SMR" id="A0A844M1Z5"/>
<keyword evidence="13" id="KW-1185">Reference proteome</keyword>
<gene>
    <name evidence="10 12" type="primary">leuD</name>
    <name evidence="12" type="ORF">GB996_09205</name>
</gene>
<dbReference type="Gene3D" id="3.20.19.10">
    <property type="entry name" value="Aconitase, domain 4"/>
    <property type="match status" value="1"/>
</dbReference>
<dbReference type="PANTHER" id="PTHR43345:SF5">
    <property type="entry name" value="3-ISOPROPYLMALATE DEHYDRATASE SMALL SUBUNIT"/>
    <property type="match status" value="1"/>
</dbReference>
<dbReference type="GO" id="GO:0009098">
    <property type="term" value="P:L-leucine biosynthetic process"/>
    <property type="evidence" value="ECO:0007669"/>
    <property type="project" value="UniProtKB-UniRule"/>
</dbReference>
<protein>
    <recommendedName>
        <fullName evidence="10">3-isopropylmalate dehydratase small subunit</fullName>
        <ecNumber evidence="10">4.2.1.33</ecNumber>
    </recommendedName>
    <alternativeName>
        <fullName evidence="10">Alpha-IPM isomerase</fullName>
        <shortName evidence="10">IPMI</shortName>
    </alternativeName>
    <alternativeName>
        <fullName evidence="10">Isopropylmalate isomerase</fullName>
    </alternativeName>
</protein>
<dbReference type="RefSeq" id="WP_011961152.1">
    <property type="nucleotide sequence ID" value="NZ_WFKQ01000009.1"/>
</dbReference>
<keyword evidence="9 10" id="KW-0100">Branched-chain amino acid biosynthesis</keyword>
<dbReference type="EC" id="4.2.1.33" evidence="10"/>
<dbReference type="OrthoDB" id="9777465at2"/>
<evidence type="ECO:0000256" key="1">
    <source>
        <dbReference type="ARBA" id="ARBA00000491"/>
    </source>
</evidence>
<evidence type="ECO:0000256" key="9">
    <source>
        <dbReference type="ARBA" id="ARBA00023304"/>
    </source>
</evidence>
<evidence type="ECO:0000259" key="11">
    <source>
        <dbReference type="Pfam" id="PF00694"/>
    </source>
</evidence>
<evidence type="ECO:0000256" key="10">
    <source>
        <dbReference type="HAMAP-Rule" id="MF_01031"/>
    </source>
</evidence>
<dbReference type="FunFam" id="3.20.19.10:FF:000003">
    <property type="entry name" value="3-isopropylmalate dehydratase small subunit"/>
    <property type="match status" value="1"/>
</dbReference>
<evidence type="ECO:0000256" key="5">
    <source>
        <dbReference type="ARBA" id="ARBA00011271"/>
    </source>
</evidence>
<dbReference type="EMBL" id="WFKQ01000009">
    <property type="protein sequence ID" value="MUG32972.1"/>
    <property type="molecule type" value="Genomic_DNA"/>
</dbReference>
<dbReference type="SUPFAM" id="SSF52016">
    <property type="entry name" value="LeuD/IlvD-like"/>
    <property type="match status" value="1"/>
</dbReference>
<dbReference type="InterPro" id="IPR033940">
    <property type="entry name" value="IPMI_Swivel"/>
</dbReference>
<dbReference type="PANTHER" id="PTHR43345">
    <property type="entry name" value="3-ISOPROPYLMALATE DEHYDRATASE SMALL SUBUNIT 2-RELATED-RELATED"/>
    <property type="match status" value="1"/>
</dbReference>
<organism evidence="12 13">
    <name type="scientific">Psychrobacter sanguinis</name>
    <dbReference type="NCBI Taxonomy" id="861445"/>
    <lineage>
        <taxon>Bacteria</taxon>
        <taxon>Pseudomonadati</taxon>
        <taxon>Pseudomonadota</taxon>
        <taxon>Gammaproteobacteria</taxon>
        <taxon>Moraxellales</taxon>
        <taxon>Moraxellaceae</taxon>
        <taxon>Psychrobacter</taxon>
    </lineage>
</organism>
<keyword evidence="7 10" id="KW-0028">Amino-acid biosynthesis</keyword>
<dbReference type="HAMAP" id="MF_01031">
    <property type="entry name" value="LeuD_type1"/>
    <property type="match status" value="1"/>
</dbReference>
<sequence>MQAYNTQTGIVCPLDRSNVDTDQIIPKQFLKSIKRTGFGVNLFDDWRYLDEGFPGQDNSKRPINPDFVLNKPRYQGATILLARDNFGCGSSREHAPWALSEYGFRTVIAPSFADIFYNNCFKNGMLPIVLTEAQVDDLFEQCLANEGYELTADLERQVVVTPDGTEYPFEVDEFRKHCLLNGLDDIGLTLQQSEAIKAYEAKMQQNTPWIFKEVRA</sequence>
<dbReference type="InterPro" id="IPR015928">
    <property type="entry name" value="Aconitase/3IPM_dehydase_swvl"/>
</dbReference>